<dbReference type="Gene3D" id="3.90.810.10">
    <property type="entry name" value="CRIB domain"/>
    <property type="match status" value="1"/>
</dbReference>
<proteinExistence type="inferred from homology"/>
<feature type="compositionally biased region" description="Basic and acidic residues" evidence="8">
    <location>
        <begin position="168"/>
        <end position="177"/>
    </location>
</feature>
<protein>
    <recommendedName>
        <fullName evidence="2">non-specific serine/threonine protein kinase</fullName>
        <ecNumber evidence="2">2.7.11.1</ecNumber>
    </recommendedName>
</protein>
<keyword evidence="10" id="KW-0808">Transferase</keyword>
<dbReference type="Gene3D" id="3.30.200.20">
    <property type="entry name" value="Phosphorylase Kinase, domain 1"/>
    <property type="match status" value="1"/>
</dbReference>
<dbReference type="EMBL" id="VSRR010000472">
    <property type="protein sequence ID" value="MPC16027.1"/>
    <property type="molecule type" value="Genomic_DNA"/>
</dbReference>
<reference evidence="10 11" key="1">
    <citation type="submission" date="2019-05" db="EMBL/GenBank/DDBJ databases">
        <title>Another draft genome of Portunus trituberculatus and its Hox gene families provides insights of decapod evolution.</title>
        <authorList>
            <person name="Jeong J.-H."/>
            <person name="Song I."/>
            <person name="Kim S."/>
            <person name="Choi T."/>
            <person name="Kim D."/>
            <person name="Ryu S."/>
            <person name="Kim W."/>
        </authorList>
    </citation>
    <scope>NUCLEOTIDE SEQUENCE [LARGE SCALE GENOMIC DNA]</scope>
    <source>
        <tissue evidence="10">Muscle</tissue>
    </source>
</reference>
<dbReference type="Proteomes" id="UP000324222">
    <property type="component" value="Unassembled WGS sequence"/>
</dbReference>
<feature type="region of interest" description="Disordered" evidence="8">
    <location>
        <begin position="126"/>
        <end position="254"/>
    </location>
</feature>
<dbReference type="GO" id="GO:0004674">
    <property type="term" value="F:protein serine/threonine kinase activity"/>
    <property type="evidence" value="ECO:0007669"/>
    <property type="project" value="UniProtKB-EC"/>
</dbReference>
<dbReference type="InterPro" id="IPR011009">
    <property type="entry name" value="Kinase-like_dom_sf"/>
</dbReference>
<dbReference type="AlphaFoldDB" id="A0A5B7D1V7"/>
<evidence type="ECO:0000256" key="2">
    <source>
        <dbReference type="ARBA" id="ARBA00012513"/>
    </source>
</evidence>
<dbReference type="PROSITE" id="PS00107">
    <property type="entry name" value="PROTEIN_KINASE_ATP"/>
    <property type="match status" value="1"/>
</dbReference>
<sequence>MVFLYATFCNGSDDEPDYSEIIKPNKNLKPLPKTPEPDRRKLSSLVKRRRNKTVPNISLPTHVTHVVHVFFNEKTKCLEGLPEAMKAILATSNITVEEQQKNPSAVYQAIKYFQSQETVVKDKYMTHGSDTDRDYDELPPPRPVTRFQGNDYDELPPPRPVENLPTIRESRESRELRQSPALTETGAPPIASRPERTKSVYTKPVDEVDGGLLPTRSQPLANQSRTFPRPRSGSDGQIAPLREKKPDKAANQREDILRKLRAVVSVGNPTKKYKRETKIGQGASGEVYTAQNLKTGEVVAIKMMTLSKQPRPELILNEILVMENSKHANIVNYLDSYLSLARWRLAATPVPVSVMTPETQRR</sequence>
<dbReference type="InterPro" id="IPR036936">
    <property type="entry name" value="CRIB_dom_sf"/>
</dbReference>
<feature type="domain" description="Protein kinase" evidence="9">
    <location>
        <begin position="273"/>
        <end position="362"/>
    </location>
</feature>
<evidence type="ECO:0000259" key="9">
    <source>
        <dbReference type="PROSITE" id="PS50011"/>
    </source>
</evidence>
<dbReference type="PROSITE" id="PS50011">
    <property type="entry name" value="PROTEIN_KINASE_DOM"/>
    <property type="match status" value="1"/>
</dbReference>
<comment type="similarity">
    <text evidence="1">Belongs to the protein kinase superfamily. STE Ser/Thr protein kinase family. STE20 subfamily.</text>
</comment>
<comment type="catalytic activity">
    <reaction evidence="6">
        <text>L-seryl-[protein] + ATP = O-phospho-L-seryl-[protein] + ADP + H(+)</text>
        <dbReference type="Rhea" id="RHEA:17989"/>
        <dbReference type="Rhea" id="RHEA-COMP:9863"/>
        <dbReference type="Rhea" id="RHEA-COMP:11604"/>
        <dbReference type="ChEBI" id="CHEBI:15378"/>
        <dbReference type="ChEBI" id="CHEBI:29999"/>
        <dbReference type="ChEBI" id="CHEBI:30616"/>
        <dbReference type="ChEBI" id="CHEBI:83421"/>
        <dbReference type="ChEBI" id="CHEBI:456216"/>
        <dbReference type="EC" id="2.7.11.1"/>
    </reaction>
</comment>
<dbReference type="InterPro" id="IPR051931">
    <property type="entry name" value="PAK3-like"/>
</dbReference>
<dbReference type="PANTHER" id="PTHR45832:SF22">
    <property type="entry name" value="SERINE_THREONINE-PROTEIN KINASE SAMKA-RELATED"/>
    <property type="match status" value="1"/>
</dbReference>
<feature type="compositionally biased region" description="Basic and acidic residues" evidence="8">
    <location>
        <begin position="241"/>
        <end position="254"/>
    </location>
</feature>
<evidence type="ECO:0000313" key="10">
    <source>
        <dbReference type="EMBL" id="MPC16027.1"/>
    </source>
</evidence>
<evidence type="ECO:0000256" key="5">
    <source>
        <dbReference type="ARBA" id="ARBA00047899"/>
    </source>
</evidence>
<comment type="catalytic activity">
    <reaction evidence="5">
        <text>L-threonyl-[protein] + ATP = O-phospho-L-threonyl-[protein] + ADP + H(+)</text>
        <dbReference type="Rhea" id="RHEA:46608"/>
        <dbReference type="Rhea" id="RHEA-COMP:11060"/>
        <dbReference type="Rhea" id="RHEA-COMP:11605"/>
        <dbReference type="ChEBI" id="CHEBI:15378"/>
        <dbReference type="ChEBI" id="CHEBI:30013"/>
        <dbReference type="ChEBI" id="CHEBI:30616"/>
        <dbReference type="ChEBI" id="CHEBI:61977"/>
        <dbReference type="ChEBI" id="CHEBI:456216"/>
        <dbReference type="EC" id="2.7.11.1"/>
    </reaction>
</comment>
<accession>A0A5B7D1V7</accession>
<evidence type="ECO:0000256" key="4">
    <source>
        <dbReference type="ARBA" id="ARBA00022840"/>
    </source>
</evidence>
<keyword evidence="10" id="KW-0418">Kinase</keyword>
<evidence type="ECO:0000256" key="3">
    <source>
        <dbReference type="ARBA" id="ARBA00022741"/>
    </source>
</evidence>
<evidence type="ECO:0000256" key="8">
    <source>
        <dbReference type="SAM" id="MobiDB-lite"/>
    </source>
</evidence>
<comment type="caution">
    <text evidence="10">The sequence shown here is derived from an EMBL/GenBank/DDBJ whole genome shotgun (WGS) entry which is preliminary data.</text>
</comment>
<feature type="compositionally biased region" description="Polar residues" evidence="8">
    <location>
        <begin position="215"/>
        <end position="226"/>
    </location>
</feature>
<dbReference type="PANTHER" id="PTHR45832">
    <property type="entry name" value="SERINE/THREONINE-PROTEIN KINASE SAMKA-RELATED-RELATED"/>
    <property type="match status" value="1"/>
</dbReference>
<dbReference type="Pfam" id="PF00786">
    <property type="entry name" value="PBD"/>
    <property type="match status" value="1"/>
</dbReference>
<evidence type="ECO:0000256" key="1">
    <source>
        <dbReference type="ARBA" id="ARBA00008874"/>
    </source>
</evidence>
<dbReference type="OrthoDB" id="1022360at2759"/>
<keyword evidence="3 7" id="KW-0547">Nucleotide-binding</keyword>
<dbReference type="InterPro" id="IPR000719">
    <property type="entry name" value="Prot_kinase_dom"/>
</dbReference>
<organism evidence="10 11">
    <name type="scientific">Portunus trituberculatus</name>
    <name type="common">Swimming crab</name>
    <name type="synonym">Neptunus trituberculatus</name>
    <dbReference type="NCBI Taxonomy" id="210409"/>
    <lineage>
        <taxon>Eukaryota</taxon>
        <taxon>Metazoa</taxon>
        <taxon>Ecdysozoa</taxon>
        <taxon>Arthropoda</taxon>
        <taxon>Crustacea</taxon>
        <taxon>Multicrustacea</taxon>
        <taxon>Malacostraca</taxon>
        <taxon>Eumalacostraca</taxon>
        <taxon>Eucarida</taxon>
        <taxon>Decapoda</taxon>
        <taxon>Pleocyemata</taxon>
        <taxon>Brachyura</taxon>
        <taxon>Eubrachyura</taxon>
        <taxon>Portunoidea</taxon>
        <taxon>Portunidae</taxon>
        <taxon>Portuninae</taxon>
        <taxon>Portunus</taxon>
    </lineage>
</organism>
<dbReference type="GO" id="GO:0005524">
    <property type="term" value="F:ATP binding"/>
    <property type="evidence" value="ECO:0007669"/>
    <property type="project" value="UniProtKB-UniRule"/>
</dbReference>
<keyword evidence="11" id="KW-1185">Reference proteome</keyword>
<dbReference type="SUPFAM" id="SSF56112">
    <property type="entry name" value="Protein kinase-like (PK-like)"/>
    <property type="match status" value="1"/>
</dbReference>
<evidence type="ECO:0000313" key="11">
    <source>
        <dbReference type="Proteomes" id="UP000324222"/>
    </source>
</evidence>
<keyword evidence="4 7" id="KW-0067">ATP-binding</keyword>
<dbReference type="InterPro" id="IPR000095">
    <property type="entry name" value="CRIB_dom"/>
</dbReference>
<dbReference type="InterPro" id="IPR017441">
    <property type="entry name" value="Protein_kinase_ATP_BS"/>
</dbReference>
<gene>
    <name evidence="10" type="primary">Pak3</name>
    <name evidence="10" type="ORF">E2C01_008838</name>
</gene>
<feature type="binding site" evidence="7">
    <location>
        <position position="302"/>
    </location>
    <ligand>
        <name>ATP</name>
        <dbReference type="ChEBI" id="CHEBI:30616"/>
    </ligand>
</feature>
<evidence type="ECO:0000256" key="6">
    <source>
        <dbReference type="ARBA" id="ARBA00048679"/>
    </source>
</evidence>
<dbReference type="Pfam" id="PF00069">
    <property type="entry name" value="Pkinase"/>
    <property type="match status" value="1"/>
</dbReference>
<name>A0A5B7D1V7_PORTR</name>
<dbReference type="EC" id="2.7.11.1" evidence="2"/>
<evidence type="ECO:0000256" key="7">
    <source>
        <dbReference type="PROSITE-ProRule" id="PRU10141"/>
    </source>
</evidence>
<feature type="region of interest" description="Disordered" evidence="8">
    <location>
        <begin position="19"/>
        <end position="41"/>
    </location>
</feature>